<feature type="transmembrane region" description="Helical" evidence="1">
    <location>
        <begin position="93"/>
        <end position="115"/>
    </location>
</feature>
<feature type="transmembrane region" description="Helical" evidence="1">
    <location>
        <begin position="214"/>
        <end position="231"/>
    </location>
</feature>
<sequence>MAGAFQKFLIFFAFITFVGSLVLAYLNTAGVPGLYYSTNGYVDSKYFQHISPAAIGFGIIWPIIYVWNGVGILYVIVSIWLKPEKSPVNVSPTLISTPFLCAYTLAWGSTVGWLFAFDVEILELSLALLLLAAFSAYFAIGASCKLVYDNQTELLPSSKVMVWMVRIFIQNGLCLPATWLTIACFINLGDVIIYQDSFNVVPPVLRGTLNPVDGSTLCLCLLGACVGTWFVLENFILEKYCRYNFTIYPVLILGLSALVSRLQPLDNATGNLIIASVQLGIVVLAFCLRIVIALFRWKKGPVKSHDDVTISNVKLTEM</sequence>
<keyword evidence="1" id="KW-0472">Membrane</keyword>
<keyword evidence="1" id="KW-1133">Transmembrane helix</keyword>
<gene>
    <name evidence="2" type="ORF">CVLEPA_LOCUS11425</name>
</gene>
<dbReference type="EMBL" id="CAWYQH010000079">
    <property type="protein sequence ID" value="CAK8681198.1"/>
    <property type="molecule type" value="Genomic_DNA"/>
</dbReference>
<feature type="transmembrane region" description="Helical" evidence="1">
    <location>
        <begin position="168"/>
        <end position="194"/>
    </location>
</feature>
<dbReference type="Proteomes" id="UP001642483">
    <property type="component" value="Unassembled WGS sequence"/>
</dbReference>
<feature type="transmembrane region" description="Helical" evidence="1">
    <location>
        <begin position="243"/>
        <end position="260"/>
    </location>
</feature>
<feature type="transmembrane region" description="Helical" evidence="1">
    <location>
        <begin position="272"/>
        <end position="295"/>
    </location>
</feature>
<accession>A0ABP0FTC7</accession>
<keyword evidence="1" id="KW-0812">Transmembrane</keyword>
<name>A0ABP0FTC7_CLALP</name>
<dbReference type="PANTHER" id="PTHR33802:SF1">
    <property type="entry name" value="XK-RELATED PROTEIN"/>
    <property type="match status" value="1"/>
</dbReference>
<evidence type="ECO:0000313" key="3">
    <source>
        <dbReference type="Proteomes" id="UP001642483"/>
    </source>
</evidence>
<evidence type="ECO:0000313" key="2">
    <source>
        <dbReference type="EMBL" id="CAK8681198.1"/>
    </source>
</evidence>
<proteinExistence type="predicted"/>
<keyword evidence="3" id="KW-1185">Reference proteome</keyword>
<feature type="transmembrane region" description="Helical" evidence="1">
    <location>
        <begin position="59"/>
        <end position="81"/>
    </location>
</feature>
<dbReference type="PANTHER" id="PTHR33802">
    <property type="entry name" value="SI:CH211-161H7.5-RELATED"/>
    <property type="match status" value="1"/>
</dbReference>
<reference evidence="2 3" key="1">
    <citation type="submission" date="2024-02" db="EMBL/GenBank/DDBJ databases">
        <authorList>
            <person name="Daric V."/>
            <person name="Darras S."/>
        </authorList>
    </citation>
    <scope>NUCLEOTIDE SEQUENCE [LARGE SCALE GENOMIC DNA]</scope>
</reference>
<organism evidence="2 3">
    <name type="scientific">Clavelina lepadiformis</name>
    <name type="common">Light-bulb sea squirt</name>
    <name type="synonym">Ascidia lepadiformis</name>
    <dbReference type="NCBI Taxonomy" id="159417"/>
    <lineage>
        <taxon>Eukaryota</taxon>
        <taxon>Metazoa</taxon>
        <taxon>Chordata</taxon>
        <taxon>Tunicata</taxon>
        <taxon>Ascidiacea</taxon>
        <taxon>Aplousobranchia</taxon>
        <taxon>Clavelinidae</taxon>
        <taxon>Clavelina</taxon>
    </lineage>
</organism>
<comment type="caution">
    <text evidence="2">The sequence shown here is derived from an EMBL/GenBank/DDBJ whole genome shotgun (WGS) entry which is preliminary data.</text>
</comment>
<evidence type="ECO:0000256" key="1">
    <source>
        <dbReference type="SAM" id="Phobius"/>
    </source>
</evidence>
<feature type="transmembrane region" description="Helical" evidence="1">
    <location>
        <begin position="127"/>
        <end position="148"/>
    </location>
</feature>
<protein>
    <submittedName>
        <fullName evidence="2">Uncharacterized protein</fullName>
    </submittedName>
</protein>